<accession>T2IX76</accession>
<dbReference type="Gene3D" id="3.40.50.300">
    <property type="entry name" value="P-loop containing nucleotide triphosphate hydrolases"/>
    <property type="match status" value="1"/>
</dbReference>
<dbReference type="Pfam" id="PF14516">
    <property type="entry name" value="AAA_35"/>
    <property type="match status" value="1"/>
</dbReference>
<comment type="caution">
    <text evidence="1">The sequence shown here is derived from an EMBL/GenBank/DDBJ whole genome shotgun (WGS) entry which is preliminary data.</text>
</comment>
<reference evidence="1 2" key="1">
    <citation type="submission" date="2013-01" db="EMBL/GenBank/DDBJ databases">
        <authorList>
            <person name="Bench S."/>
        </authorList>
    </citation>
    <scope>NUCLEOTIDE SEQUENCE [LARGE SCALE GENOMIC DNA]</scope>
    <source>
        <strain evidence="1 2">WH 0005</strain>
    </source>
</reference>
<dbReference type="Proteomes" id="UP000017981">
    <property type="component" value="Unassembled WGS sequence"/>
</dbReference>
<evidence type="ECO:0008006" key="3">
    <source>
        <dbReference type="Google" id="ProtNLM"/>
    </source>
</evidence>
<dbReference type="InterPro" id="IPR027417">
    <property type="entry name" value="P-loop_NTPase"/>
</dbReference>
<evidence type="ECO:0000313" key="2">
    <source>
        <dbReference type="Proteomes" id="UP000017981"/>
    </source>
</evidence>
<reference evidence="1 2" key="2">
    <citation type="submission" date="2013-09" db="EMBL/GenBank/DDBJ databases">
        <title>Whole genome comparison of six Crocosphaera watsonii strains with differing phenotypes.</title>
        <authorList>
            <person name="Bench S.R."/>
            <person name="Heller P."/>
            <person name="Frank I."/>
            <person name="Arciniega M."/>
            <person name="Shilova I.N."/>
            <person name="Zehr J.P."/>
        </authorList>
    </citation>
    <scope>NUCLEOTIDE SEQUENCE [LARGE SCALE GENOMIC DNA]</scope>
    <source>
        <strain evidence="1 2">WH 0005</strain>
    </source>
</reference>
<dbReference type="EMBL" id="CAQL01000835">
    <property type="protein sequence ID" value="CCQ57499.1"/>
    <property type="molecule type" value="Genomic_DNA"/>
</dbReference>
<organism evidence="1 2">
    <name type="scientific">Crocosphaera watsonii WH 0005</name>
    <dbReference type="NCBI Taxonomy" id="423472"/>
    <lineage>
        <taxon>Bacteria</taxon>
        <taxon>Bacillati</taxon>
        <taxon>Cyanobacteriota</taxon>
        <taxon>Cyanophyceae</taxon>
        <taxon>Oscillatoriophycideae</taxon>
        <taxon>Chroococcales</taxon>
        <taxon>Aphanothecaceae</taxon>
        <taxon>Crocosphaera</taxon>
    </lineage>
</organism>
<name>T2IX76_CROWT</name>
<gene>
    <name evidence="1" type="ORF">CWATWH0005_2212</name>
</gene>
<evidence type="ECO:0000313" key="1">
    <source>
        <dbReference type="EMBL" id="CCQ57499.1"/>
    </source>
</evidence>
<sequence>MGKTRLLNRVLAKVKEDKQDDCQIVILNWQNEFDSTTFNNYNEFLKNFCATSEKYLGLRNNLDTYWNNRGTPNNKTTGYFSQSLLTQIDRQLILVLEEMDLVFDYPLIATDFCGLLRGWHEESKRDKLWQKLSLVIVHSTDKYASLDITNSPLNNIGETISIEEFTRSEVDQIIQSYDLSLSNEQVENLIALVKGHPFLVNHALKKMAFQSMKLEEILAKADTKESIYRDHLLKLLNILQEKPPLKEAFKKVVTESAPVNLNAHISFKLESVGLIRINGDLAEPRSPLYRQYFAKNL</sequence>
<proteinExistence type="predicted"/>
<dbReference type="SUPFAM" id="SSF52540">
    <property type="entry name" value="P-loop containing nucleoside triphosphate hydrolases"/>
    <property type="match status" value="1"/>
</dbReference>
<dbReference type="AlphaFoldDB" id="T2IX76"/>
<protein>
    <recommendedName>
        <fullName evidence="3">WD-repeat protein</fullName>
    </recommendedName>
</protein>